<protein>
    <submittedName>
        <fullName evidence="1">Uncharacterized protein</fullName>
    </submittedName>
</protein>
<dbReference type="Gene3D" id="2.120.10.30">
    <property type="entry name" value="TolB, C-terminal domain"/>
    <property type="match status" value="1"/>
</dbReference>
<evidence type="ECO:0000313" key="1">
    <source>
        <dbReference type="EMBL" id="KAL3854535.1"/>
    </source>
</evidence>
<dbReference type="Proteomes" id="UP001634394">
    <property type="component" value="Unassembled WGS sequence"/>
</dbReference>
<sequence>MDTRGQTENGCSLINVEGVTLENTRERPWYCGIVVVSNKIFVIDGFNRQVRIHGLQDGRLLYESDGLYPTLMAVCLINDSEIAVILENGRIQIMSTHDTPVIRWSRVLRVRGGLDEYHGVVSFKGDLVVCGVKENTMCWCILSSNDGRVVGNIHQICKVKSYTSSWSSSSITAKHNMIYIACRVNSPDNTGVYAYDVQDPRKYKYIYKHIYKHEDLDRPTGIAVDRHGSLFVCNSFYRYDPYRCIHHLTSECRLVSIITQGIPRDPRAIFCDDGHLYVTSWESNHITIYGTQYPDPTIPSEVLNMDPRSIKMYRKALRNGKEKVFNIRIMIVGPYDVGKTTLTKRLLGKDVNICDRQSTEGIDVQTECCKVSLATGEWNTQEQSMS</sequence>
<dbReference type="SUPFAM" id="SSF52540">
    <property type="entry name" value="P-loop containing nucleoside triphosphate hydrolases"/>
    <property type="match status" value="1"/>
</dbReference>
<dbReference type="InterPro" id="IPR027417">
    <property type="entry name" value="P-loop_NTPase"/>
</dbReference>
<dbReference type="AlphaFoldDB" id="A0ABD3UZD4"/>
<dbReference type="InterPro" id="IPR011042">
    <property type="entry name" value="6-blade_b-propeller_TolB-like"/>
</dbReference>
<accession>A0ABD3UZD4</accession>
<dbReference type="SUPFAM" id="SSF75011">
    <property type="entry name" value="3-carboxy-cis,cis-mucoante lactonizing enzyme"/>
    <property type="match status" value="1"/>
</dbReference>
<reference evidence="1 2" key="1">
    <citation type="submission" date="2024-11" db="EMBL/GenBank/DDBJ databases">
        <title>Chromosome-level genome assembly of the freshwater bivalve Anodonta woodiana.</title>
        <authorList>
            <person name="Chen X."/>
        </authorList>
    </citation>
    <scope>NUCLEOTIDE SEQUENCE [LARGE SCALE GENOMIC DNA]</scope>
    <source>
        <strain evidence="1">MN2024</strain>
        <tissue evidence="1">Gills</tissue>
    </source>
</reference>
<comment type="caution">
    <text evidence="1">The sequence shown here is derived from an EMBL/GenBank/DDBJ whole genome shotgun (WGS) entry which is preliminary data.</text>
</comment>
<dbReference type="Gene3D" id="3.40.50.300">
    <property type="entry name" value="P-loop containing nucleotide triphosphate hydrolases"/>
    <property type="match status" value="1"/>
</dbReference>
<gene>
    <name evidence="1" type="ORF">ACJMK2_013800</name>
</gene>
<dbReference type="EMBL" id="JBJQND010000014">
    <property type="protein sequence ID" value="KAL3854535.1"/>
    <property type="molecule type" value="Genomic_DNA"/>
</dbReference>
<keyword evidence="2" id="KW-1185">Reference proteome</keyword>
<name>A0ABD3UZD4_SINWO</name>
<evidence type="ECO:0000313" key="2">
    <source>
        <dbReference type="Proteomes" id="UP001634394"/>
    </source>
</evidence>
<organism evidence="1 2">
    <name type="scientific">Sinanodonta woodiana</name>
    <name type="common">Chinese pond mussel</name>
    <name type="synonym">Anodonta woodiana</name>
    <dbReference type="NCBI Taxonomy" id="1069815"/>
    <lineage>
        <taxon>Eukaryota</taxon>
        <taxon>Metazoa</taxon>
        <taxon>Spiralia</taxon>
        <taxon>Lophotrochozoa</taxon>
        <taxon>Mollusca</taxon>
        <taxon>Bivalvia</taxon>
        <taxon>Autobranchia</taxon>
        <taxon>Heteroconchia</taxon>
        <taxon>Palaeoheterodonta</taxon>
        <taxon>Unionida</taxon>
        <taxon>Unionoidea</taxon>
        <taxon>Unionidae</taxon>
        <taxon>Unioninae</taxon>
        <taxon>Sinanodonta</taxon>
    </lineage>
</organism>
<proteinExistence type="predicted"/>